<dbReference type="GO" id="GO:0003700">
    <property type="term" value="F:DNA-binding transcription factor activity"/>
    <property type="evidence" value="ECO:0007669"/>
    <property type="project" value="InterPro"/>
</dbReference>
<dbReference type="InterPro" id="IPR000835">
    <property type="entry name" value="HTH_MarR-typ"/>
</dbReference>
<dbReference type="PANTHER" id="PTHR33164:SF43">
    <property type="entry name" value="HTH-TYPE TRANSCRIPTIONAL REPRESSOR YETL"/>
    <property type="match status" value="1"/>
</dbReference>
<keyword evidence="3" id="KW-1185">Reference proteome</keyword>
<dbReference type="GO" id="GO:0006950">
    <property type="term" value="P:response to stress"/>
    <property type="evidence" value="ECO:0007669"/>
    <property type="project" value="TreeGrafter"/>
</dbReference>
<dbReference type="InterPro" id="IPR039422">
    <property type="entry name" value="MarR/SlyA-like"/>
</dbReference>
<dbReference type="PANTHER" id="PTHR33164">
    <property type="entry name" value="TRANSCRIPTIONAL REGULATOR, MARR FAMILY"/>
    <property type="match status" value="1"/>
</dbReference>
<dbReference type="InterPro" id="IPR036388">
    <property type="entry name" value="WH-like_DNA-bd_sf"/>
</dbReference>
<proteinExistence type="predicted"/>
<dbReference type="InterPro" id="IPR036390">
    <property type="entry name" value="WH_DNA-bd_sf"/>
</dbReference>
<accession>A0A5C8HWR2</accession>
<feature type="domain" description="HTH marR-type" evidence="1">
    <location>
        <begin position="1"/>
        <end position="115"/>
    </location>
</feature>
<dbReference type="SMART" id="SM00347">
    <property type="entry name" value="HTH_MARR"/>
    <property type="match status" value="1"/>
</dbReference>
<dbReference type="PROSITE" id="PS50995">
    <property type="entry name" value="HTH_MARR_2"/>
    <property type="match status" value="1"/>
</dbReference>
<evidence type="ECO:0000313" key="3">
    <source>
        <dbReference type="Proteomes" id="UP000321034"/>
    </source>
</evidence>
<evidence type="ECO:0000313" key="2">
    <source>
        <dbReference type="EMBL" id="TXK10539.1"/>
    </source>
</evidence>
<dbReference type="Pfam" id="PF12802">
    <property type="entry name" value="MarR_2"/>
    <property type="match status" value="1"/>
</dbReference>
<reference evidence="2 3" key="1">
    <citation type="submission" date="2019-08" db="EMBL/GenBank/DDBJ databases">
        <authorList>
            <person name="Dong K."/>
        </authorList>
    </citation>
    <scope>NUCLEOTIDE SEQUENCE [LARGE SCALE GENOMIC DNA]</scope>
    <source>
        <strain evidence="2 3">JCM14558</strain>
    </source>
</reference>
<dbReference type="AlphaFoldDB" id="A0A5C8HWR2"/>
<dbReference type="OrthoDB" id="5072918at2"/>
<evidence type="ECO:0000259" key="1">
    <source>
        <dbReference type="PROSITE" id="PS50995"/>
    </source>
</evidence>
<dbReference type="EMBL" id="VRSV01000002">
    <property type="protein sequence ID" value="TXK10539.1"/>
    <property type="molecule type" value="Genomic_DNA"/>
</dbReference>
<comment type="caution">
    <text evidence="2">The sequence shown here is derived from an EMBL/GenBank/DDBJ whole genome shotgun (WGS) entry which is preliminary data.</text>
</comment>
<gene>
    <name evidence="2" type="ORF">FVP77_14815</name>
</gene>
<protein>
    <submittedName>
        <fullName evidence="2">MarR family transcriptional regulator</fullName>
    </submittedName>
</protein>
<organism evidence="2 3">
    <name type="scientific">Microbacterium hatanonis</name>
    <dbReference type="NCBI Taxonomy" id="404366"/>
    <lineage>
        <taxon>Bacteria</taxon>
        <taxon>Bacillati</taxon>
        <taxon>Actinomycetota</taxon>
        <taxon>Actinomycetes</taxon>
        <taxon>Micrococcales</taxon>
        <taxon>Microbacteriaceae</taxon>
        <taxon>Microbacterium</taxon>
    </lineage>
</organism>
<dbReference type="Gene3D" id="1.10.10.10">
    <property type="entry name" value="Winged helix-like DNA-binding domain superfamily/Winged helix DNA-binding domain"/>
    <property type="match status" value="1"/>
</dbReference>
<dbReference type="Proteomes" id="UP000321034">
    <property type="component" value="Unassembled WGS sequence"/>
</dbReference>
<sequence length="124" mass="13835">MIEARRELKIGELDARALLFIADNPGARPTQLRQYLGITSAGVTTLIDRLVEREAVRRDVDPDDRRVNRITVTVDLGELPWSALQQFDNDFDRAVAAGDREHTAHFARTLDDFTAAVASMARAS</sequence>
<dbReference type="SUPFAM" id="SSF46785">
    <property type="entry name" value="Winged helix' DNA-binding domain"/>
    <property type="match status" value="1"/>
</dbReference>
<name>A0A5C8HWR2_9MICO</name>